<evidence type="ECO:0000313" key="3">
    <source>
        <dbReference type="Proteomes" id="UP000324629"/>
    </source>
</evidence>
<protein>
    <submittedName>
        <fullName evidence="2">Uncharacterized protein</fullName>
    </submittedName>
</protein>
<dbReference type="Proteomes" id="UP000324629">
    <property type="component" value="Unassembled WGS sequence"/>
</dbReference>
<feature type="compositionally biased region" description="Polar residues" evidence="1">
    <location>
        <begin position="225"/>
        <end position="243"/>
    </location>
</feature>
<sequence>TLHCLQLPVSSDPYDTNAVSHLVKNGASDGSHTLYENPQPAMSPSHQRIVSPTCSAYSNRNLTEPYMPSFSSTSYSREPHTFLTSGQYKSVSLHELRHHKVEPRDQFLLFHTPCIEHVTESNKTLSPVYASLQNDTSEQLPPQYGSDYHRQAYVSNRARSPPTVRTDQARTLSPRSTVYTSKQEIRPFPVYSGKAATLSPLMRRAKTPTGRLDTAVQHILMGQPSKRSTADQDQNTSVSAQDTSRYGRQKGVVLLHSLQLCEFILQNIKEFLYSYGI</sequence>
<name>A0A5J4NVH3_9TREM</name>
<evidence type="ECO:0000256" key="1">
    <source>
        <dbReference type="SAM" id="MobiDB-lite"/>
    </source>
</evidence>
<dbReference type="AlphaFoldDB" id="A0A5J4NVH3"/>
<reference evidence="2 3" key="1">
    <citation type="journal article" date="2019" name="Gigascience">
        <title>Whole-genome sequence of the oriental lung fluke Paragonimus westermani.</title>
        <authorList>
            <person name="Oey H."/>
            <person name="Zakrzewski M."/>
            <person name="Narain K."/>
            <person name="Devi K.R."/>
            <person name="Agatsuma T."/>
            <person name="Nawaratna S."/>
            <person name="Gobert G.N."/>
            <person name="Jones M.K."/>
            <person name="Ragan M.A."/>
            <person name="McManus D.P."/>
            <person name="Krause L."/>
        </authorList>
    </citation>
    <scope>NUCLEOTIDE SEQUENCE [LARGE SCALE GENOMIC DNA]</scope>
    <source>
        <strain evidence="2 3">IND2009</strain>
    </source>
</reference>
<accession>A0A5J4NVH3</accession>
<comment type="caution">
    <text evidence="2">The sequence shown here is derived from an EMBL/GenBank/DDBJ whole genome shotgun (WGS) entry which is preliminary data.</text>
</comment>
<dbReference type="EMBL" id="QNGE01000717">
    <property type="protein sequence ID" value="KAA3679504.1"/>
    <property type="molecule type" value="Genomic_DNA"/>
</dbReference>
<keyword evidence="3" id="KW-1185">Reference proteome</keyword>
<evidence type="ECO:0000313" key="2">
    <source>
        <dbReference type="EMBL" id="KAA3679504.1"/>
    </source>
</evidence>
<organism evidence="2 3">
    <name type="scientific">Paragonimus westermani</name>
    <dbReference type="NCBI Taxonomy" id="34504"/>
    <lineage>
        <taxon>Eukaryota</taxon>
        <taxon>Metazoa</taxon>
        <taxon>Spiralia</taxon>
        <taxon>Lophotrochozoa</taxon>
        <taxon>Platyhelminthes</taxon>
        <taxon>Trematoda</taxon>
        <taxon>Digenea</taxon>
        <taxon>Plagiorchiida</taxon>
        <taxon>Troglotremata</taxon>
        <taxon>Troglotrematidae</taxon>
        <taxon>Paragonimus</taxon>
    </lineage>
</organism>
<proteinExistence type="predicted"/>
<feature type="non-terminal residue" evidence="2">
    <location>
        <position position="1"/>
    </location>
</feature>
<gene>
    <name evidence="2" type="ORF">DEA37_0000095</name>
</gene>
<feature type="region of interest" description="Disordered" evidence="1">
    <location>
        <begin position="223"/>
        <end position="243"/>
    </location>
</feature>